<keyword evidence="4 10" id="KW-0808">Transferase</keyword>
<evidence type="ECO:0000256" key="5">
    <source>
        <dbReference type="ARBA" id="ARBA00022741"/>
    </source>
</evidence>
<dbReference type="GO" id="GO:0006641">
    <property type="term" value="P:triglyceride metabolic process"/>
    <property type="evidence" value="ECO:0007669"/>
    <property type="project" value="TreeGrafter"/>
</dbReference>
<evidence type="ECO:0000256" key="4">
    <source>
        <dbReference type="ARBA" id="ARBA00022679"/>
    </source>
</evidence>
<evidence type="ECO:0000256" key="8">
    <source>
        <dbReference type="ARBA" id="ARBA00022840"/>
    </source>
</evidence>
<dbReference type="FunFam" id="3.30.420.40:FF:000086">
    <property type="entry name" value="Glycerol kinase"/>
    <property type="match status" value="1"/>
</dbReference>
<dbReference type="EMBL" id="ML121558">
    <property type="protein sequence ID" value="RPB21578.1"/>
    <property type="molecule type" value="Genomic_DNA"/>
</dbReference>
<dbReference type="PROSITE" id="PS00933">
    <property type="entry name" value="FGGY_KINASES_1"/>
    <property type="match status" value="1"/>
</dbReference>
<dbReference type="GO" id="GO:0019563">
    <property type="term" value="P:glycerol catabolic process"/>
    <property type="evidence" value="ECO:0007669"/>
    <property type="project" value="UniProtKB-UniPathway"/>
</dbReference>
<keyword evidence="8" id="KW-0067">ATP-binding</keyword>
<evidence type="ECO:0000313" key="14">
    <source>
        <dbReference type="Proteomes" id="UP000267821"/>
    </source>
</evidence>
<dbReference type="InterPro" id="IPR018483">
    <property type="entry name" value="Carb_kinase_FGGY_CS"/>
</dbReference>
<evidence type="ECO:0000256" key="1">
    <source>
        <dbReference type="ARBA" id="ARBA00005190"/>
    </source>
</evidence>
<evidence type="ECO:0000259" key="11">
    <source>
        <dbReference type="Pfam" id="PF00370"/>
    </source>
</evidence>
<dbReference type="PANTHER" id="PTHR10196">
    <property type="entry name" value="SUGAR KINASE"/>
    <property type="match status" value="1"/>
</dbReference>
<name>A0A3N4LIR1_9PEZI</name>
<dbReference type="UniPathway" id="UPA00618">
    <property type="reaction ID" value="UER00672"/>
</dbReference>
<dbReference type="Pfam" id="PF02782">
    <property type="entry name" value="FGGY_C"/>
    <property type="match status" value="1"/>
</dbReference>
<evidence type="ECO:0000259" key="12">
    <source>
        <dbReference type="Pfam" id="PF02782"/>
    </source>
</evidence>
<evidence type="ECO:0000256" key="6">
    <source>
        <dbReference type="ARBA" id="ARBA00022777"/>
    </source>
</evidence>
<comment type="pathway">
    <text evidence="1">Polyol metabolism; glycerol degradation via glycerol kinase pathway; sn-glycerol 3-phosphate from glycerol: step 1/1.</text>
</comment>
<dbReference type="GO" id="GO:0004370">
    <property type="term" value="F:glycerol kinase activity"/>
    <property type="evidence" value="ECO:0007669"/>
    <property type="project" value="UniProtKB-EC"/>
</dbReference>
<accession>A0A3N4LIR1</accession>
<dbReference type="Pfam" id="PF00370">
    <property type="entry name" value="FGGY_N"/>
    <property type="match status" value="1"/>
</dbReference>
<dbReference type="EC" id="2.7.1.30" evidence="3"/>
<feature type="domain" description="Carbohydrate kinase FGGY N-terminal" evidence="11">
    <location>
        <begin position="20"/>
        <end position="270"/>
    </location>
</feature>
<dbReference type="Gene3D" id="3.30.420.40">
    <property type="match status" value="2"/>
</dbReference>
<reference evidence="13 14" key="1">
    <citation type="journal article" date="2018" name="Nat. Ecol. Evol.">
        <title>Pezizomycetes genomes reveal the molecular basis of ectomycorrhizal truffle lifestyle.</title>
        <authorList>
            <person name="Murat C."/>
            <person name="Payen T."/>
            <person name="Noel B."/>
            <person name="Kuo A."/>
            <person name="Morin E."/>
            <person name="Chen J."/>
            <person name="Kohler A."/>
            <person name="Krizsan K."/>
            <person name="Balestrini R."/>
            <person name="Da Silva C."/>
            <person name="Montanini B."/>
            <person name="Hainaut M."/>
            <person name="Levati E."/>
            <person name="Barry K.W."/>
            <person name="Belfiori B."/>
            <person name="Cichocki N."/>
            <person name="Clum A."/>
            <person name="Dockter R.B."/>
            <person name="Fauchery L."/>
            <person name="Guy J."/>
            <person name="Iotti M."/>
            <person name="Le Tacon F."/>
            <person name="Lindquist E.A."/>
            <person name="Lipzen A."/>
            <person name="Malagnac F."/>
            <person name="Mello A."/>
            <person name="Molinier V."/>
            <person name="Miyauchi S."/>
            <person name="Poulain J."/>
            <person name="Riccioni C."/>
            <person name="Rubini A."/>
            <person name="Sitrit Y."/>
            <person name="Splivallo R."/>
            <person name="Traeger S."/>
            <person name="Wang M."/>
            <person name="Zifcakova L."/>
            <person name="Wipf D."/>
            <person name="Zambonelli A."/>
            <person name="Paolocci F."/>
            <person name="Nowrousian M."/>
            <person name="Ottonello S."/>
            <person name="Baldrian P."/>
            <person name="Spatafora J.W."/>
            <person name="Henrissat B."/>
            <person name="Nagy L.G."/>
            <person name="Aury J.M."/>
            <person name="Wincker P."/>
            <person name="Grigoriev I.V."/>
            <person name="Bonfante P."/>
            <person name="Martin F.M."/>
        </authorList>
    </citation>
    <scope>NUCLEOTIDE SEQUENCE [LARGE SCALE GENOMIC DNA]</scope>
    <source>
        <strain evidence="13 14">ATCC MYA-4762</strain>
    </source>
</reference>
<evidence type="ECO:0000256" key="2">
    <source>
        <dbReference type="ARBA" id="ARBA00009156"/>
    </source>
</evidence>
<dbReference type="PIRSF" id="PIRSF000538">
    <property type="entry name" value="GlpK"/>
    <property type="match status" value="1"/>
</dbReference>
<keyword evidence="5" id="KW-0547">Nucleotide-binding</keyword>
<comment type="similarity">
    <text evidence="2 10">Belongs to the FGGY kinase family.</text>
</comment>
<dbReference type="NCBIfam" id="NF000756">
    <property type="entry name" value="PRK00047.1"/>
    <property type="match status" value="1"/>
</dbReference>
<evidence type="ECO:0000256" key="10">
    <source>
        <dbReference type="RuleBase" id="RU003733"/>
    </source>
</evidence>
<evidence type="ECO:0000256" key="3">
    <source>
        <dbReference type="ARBA" id="ARBA00012099"/>
    </source>
</evidence>
<dbReference type="InterPro" id="IPR042018">
    <property type="entry name" value="GK1-3_metazoan-type"/>
</dbReference>
<dbReference type="InterPro" id="IPR005999">
    <property type="entry name" value="Glycerol_kin"/>
</dbReference>
<protein>
    <recommendedName>
        <fullName evidence="3">glycerol kinase</fullName>
        <ecNumber evidence="3">2.7.1.30</ecNumber>
    </recommendedName>
    <alternativeName>
        <fullName evidence="9">ATP:glycerol 3-phosphotransferase</fullName>
    </alternativeName>
</protein>
<dbReference type="Proteomes" id="UP000267821">
    <property type="component" value="Unassembled WGS sequence"/>
</dbReference>
<dbReference type="FunCoup" id="A0A3N4LIR1">
    <property type="interactions" value="342"/>
</dbReference>
<dbReference type="GO" id="GO:0005739">
    <property type="term" value="C:mitochondrion"/>
    <property type="evidence" value="ECO:0007669"/>
    <property type="project" value="TreeGrafter"/>
</dbReference>
<keyword evidence="6 10" id="KW-0418">Kinase</keyword>
<evidence type="ECO:0000313" key="13">
    <source>
        <dbReference type="EMBL" id="RPB21578.1"/>
    </source>
</evidence>
<dbReference type="FunFam" id="3.30.420.40:FF:000085">
    <property type="entry name" value="Glycerol kinase 2"/>
    <property type="match status" value="1"/>
</dbReference>
<dbReference type="STRING" id="1051890.A0A3N4LIR1"/>
<dbReference type="PANTHER" id="PTHR10196:SF69">
    <property type="entry name" value="GLYCEROL KINASE"/>
    <property type="match status" value="1"/>
</dbReference>
<keyword evidence="7" id="KW-0319">Glycerol metabolism</keyword>
<dbReference type="GO" id="GO:0005524">
    <property type="term" value="F:ATP binding"/>
    <property type="evidence" value="ECO:0007669"/>
    <property type="project" value="UniProtKB-KW"/>
</dbReference>
<keyword evidence="14" id="KW-1185">Reference proteome</keyword>
<evidence type="ECO:0000256" key="7">
    <source>
        <dbReference type="ARBA" id="ARBA00022798"/>
    </source>
</evidence>
<evidence type="ECO:0000256" key="9">
    <source>
        <dbReference type="ARBA" id="ARBA00043149"/>
    </source>
</evidence>
<dbReference type="InParanoid" id="A0A3N4LIR1"/>
<dbReference type="GO" id="GO:0046167">
    <property type="term" value="P:glycerol-3-phosphate biosynthetic process"/>
    <property type="evidence" value="ECO:0007669"/>
    <property type="project" value="TreeGrafter"/>
</dbReference>
<feature type="domain" description="Carbohydrate kinase FGGY C-terminal" evidence="12">
    <location>
        <begin position="280"/>
        <end position="472"/>
    </location>
</feature>
<proteinExistence type="inferred from homology"/>
<dbReference type="InterPro" id="IPR000577">
    <property type="entry name" value="Carb_kinase_FGGY"/>
</dbReference>
<sequence>MSSINSPSTNTMSHEAFTAAVDQGTTSSRFLIFDPTGTPRASHQVEFPQIYPHSGWIEHDPYDILNSVRLCMDKATEKFINMGYKVEDIKALGITNQRETTVVWDTVTGKPLYNAIVWPDTRTKKLVHELRKADGANRLHELSGLPLSTYPSSVKLLWLLRHVPRVRKASEEGRLAFGTVDSWLLYNLTGGVGRGVHVTDPSNASRTMFMNIHTLEYDDYLIDWFGVGKVKLPRIVASSDPDAYGLITDGPLAGLRISGCLGDQSAALVGQCAFKPGMAKNTYGTGCFLLYNTGSKPVLSKNGLLTTVAYTFKGVKGHECVYALEGSIAVAGSAVKFLRDNLGLIKQSDEVGELAAKVEDSGGVVFVTAFSGLFAPYWIDDCRGTIFGITQFTRKEHIARATIEATCFQTKAILDAMEKDSGTALHALAVDGGMSNSDVCMQLQADIMGIGVDRPAMRETTALGAAIAAGFAVGLWKNVEELSMINKDCRSTFSPRTDEASRERGFELWARAVKKAEGWIDADEGAESDAEVP</sequence>
<dbReference type="CDD" id="cd07792">
    <property type="entry name" value="ASKHA_NBD_FGGY_GK1-3-like"/>
    <property type="match status" value="1"/>
</dbReference>
<dbReference type="NCBIfam" id="TIGR01311">
    <property type="entry name" value="glycerol_kin"/>
    <property type="match status" value="1"/>
</dbReference>
<dbReference type="AlphaFoldDB" id="A0A3N4LIR1"/>
<dbReference type="InterPro" id="IPR043129">
    <property type="entry name" value="ATPase_NBD"/>
</dbReference>
<dbReference type="InterPro" id="IPR018485">
    <property type="entry name" value="FGGY_C"/>
</dbReference>
<gene>
    <name evidence="13" type="ORF">L211DRAFT_858314</name>
</gene>
<organism evidence="13 14">
    <name type="scientific">Terfezia boudieri ATCC MYA-4762</name>
    <dbReference type="NCBI Taxonomy" id="1051890"/>
    <lineage>
        <taxon>Eukaryota</taxon>
        <taxon>Fungi</taxon>
        <taxon>Dikarya</taxon>
        <taxon>Ascomycota</taxon>
        <taxon>Pezizomycotina</taxon>
        <taxon>Pezizomycetes</taxon>
        <taxon>Pezizales</taxon>
        <taxon>Pezizaceae</taxon>
        <taxon>Terfezia</taxon>
    </lineage>
</organism>
<dbReference type="SUPFAM" id="SSF53067">
    <property type="entry name" value="Actin-like ATPase domain"/>
    <property type="match status" value="2"/>
</dbReference>
<dbReference type="PROSITE" id="PS00445">
    <property type="entry name" value="FGGY_KINASES_2"/>
    <property type="match status" value="1"/>
</dbReference>
<dbReference type="OrthoDB" id="5422795at2759"/>
<dbReference type="InterPro" id="IPR018484">
    <property type="entry name" value="FGGY_N"/>
</dbReference>